<name>A0A7H0YH03_9BACL</name>
<dbReference type="AlphaFoldDB" id="A0A7H0YH03"/>
<dbReference type="Proteomes" id="UP000516384">
    <property type="component" value="Plasmid pPlas1"/>
</dbReference>
<keyword evidence="1" id="KW-0614">Plasmid</keyword>
<evidence type="ECO:0000313" key="2">
    <source>
        <dbReference type="Proteomes" id="UP000516384"/>
    </source>
</evidence>
<organism evidence="1 2">
    <name type="scientific">Paenibacillus peoriae</name>
    <dbReference type="NCBI Taxonomy" id="59893"/>
    <lineage>
        <taxon>Bacteria</taxon>
        <taxon>Bacillati</taxon>
        <taxon>Bacillota</taxon>
        <taxon>Bacilli</taxon>
        <taxon>Bacillales</taxon>
        <taxon>Paenibacillaceae</taxon>
        <taxon>Paenibacillus</taxon>
    </lineage>
</organism>
<reference evidence="1 2" key="1">
    <citation type="submission" date="2020-09" db="EMBL/GenBank/DDBJ databases">
        <title>Characterization of Paenibacillus peoriae strain ZF390 with broad-spectrum antimicrobial activity as a potential biocontrol agent.</title>
        <authorList>
            <person name="Li L."/>
            <person name="Zhao Y."/>
            <person name="Li B."/>
            <person name="Xie X."/>
        </authorList>
    </citation>
    <scope>NUCLEOTIDE SEQUENCE [LARGE SCALE GENOMIC DNA]</scope>
    <source>
        <strain evidence="1 2">ZF390</strain>
        <plasmid evidence="1 2">pPlas1</plasmid>
    </source>
</reference>
<gene>
    <name evidence="1" type="ORF">IAQ67_28820</name>
</gene>
<dbReference type="EMBL" id="CP061173">
    <property type="protein sequence ID" value="QNR70361.1"/>
    <property type="molecule type" value="Genomic_DNA"/>
</dbReference>
<proteinExistence type="predicted"/>
<dbReference type="RefSeq" id="WP_190299668.1">
    <property type="nucleotide sequence ID" value="NZ_CP061173.1"/>
</dbReference>
<protein>
    <submittedName>
        <fullName evidence="1">Uncharacterized protein</fullName>
    </submittedName>
</protein>
<evidence type="ECO:0000313" key="1">
    <source>
        <dbReference type="EMBL" id="QNR70361.1"/>
    </source>
</evidence>
<accession>A0A7H0YH03</accession>
<sequence>MSSKPEFGTFAYHQPNYEGFVKLGKQHDFIFQSLAHLGGAAHQMSWALNVLEYTDKVPQEIEAEIHNVMQSIQNLQESLRAVAKKE</sequence>
<geneLocation type="plasmid" evidence="1 2">
    <name>pPlas1</name>
</geneLocation>